<keyword evidence="4" id="KW-1185">Reference proteome</keyword>
<reference evidence="3 4" key="1">
    <citation type="submission" date="2016-11" db="EMBL/GenBank/DDBJ databases">
        <authorList>
            <person name="Jaros S."/>
            <person name="Januszkiewicz K."/>
            <person name="Wedrychowicz H."/>
        </authorList>
    </citation>
    <scope>NUCLEOTIDE SEQUENCE [LARGE SCALE GENOMIC DNA]</scope>
    <source>
        <strain evidence="3 4">DSM 3090</strain>
    </source>
</reference>
<evidence type="ECO:0000313" key="3">
    <source>
        <dbReference type="EMBL" id="SHJ49020.1"/>
    </source>
</evidence>
<dbReference type="STRING" id="1121331.SAMN02745248_00286"/>
<dbReference type="Pfam" id="PF01381">
    <property type="entry name" value="HTH_3"/>
    <property type="match status" value="1"/>
</dbReference>
<dbReference type="PROSITE" id="PS50943">
    <property type="entry name" value="HTH_CROC1"/>
    <property type="match status" value="1"/>
</dbReference>
<dbReference type="RefSeq" id="WP_072901471.1">
    <property type="nucleotide sequence ID" value="NZ_FRAD01000003.1"/>
</dbReference>
<evidence type="ECO:0000313" key="4">
    <source>
        <dbReference type="Proteomes" id="UP000183952"/>
    </source>
</evidence>
<accession>A0A1M6JQT1</accession>
<evidence type="ECO:0000256" key="1">
    <source>
        <dbReference type="ARBA" id="ARBA00023125"/>
    </source>
</evidence>
<dbReference type="PANTHER" id="PTHR46558">
    <property type="entry name" value="TRACRIPTIONAL REGULATORY PROTEIN-RELATED-RELATED"/>
    <property type="match status" value="1"/>
</dbReference>
<dbReference type="Proteomes" id="UP000183952">
    <property type="component" value="Unassembled WGS sequence"/>
</dbReference>
<dbReference type="EMBL" id="FRAD01000003">
    <property type="protein sequence ID" value="SHJ49020.1"/>
    <property type="molecule type" value="Genomic_DNA"/>
</dbReference>
<proteinExistence type="predicted"/>
<dbReference type="CDD" id="cd00093">
    <property type="entry name" value="HTH_XRE"/>
    <property type="match status" value="1"/>
</dbReference>
<dbReference type="GO" id="GO:0003677">
    <property type="term" value="F:DNA binding"/>
    <property type="evidence" value="ECO:0007669"/>
    <property type="project" value="UniProtKB-KW"/>
</dbReference>
<dbReference type="PANTHER" id="PTHR46558:SF11">
    <property type="entry name" value="HTH-TYPE TRANSCRIPTIONAL REGULATOR XRE"/>
    <property type="match status" value="1"/>
</dbReference>
<dbReference type="SMART" id="SM00530">
    <property type="entry name" value="HTH_XRE"/>
    <property type="match status" value="1"/>
</dbReference>
<name>A0A1M6JQT1_9CLOT</name>
<feature type="domain" description="HTH cro/C1-type" evidence="2">
    <location>
        <begin position="12"/>
        <end position="66"/>
    </location>
</feature>
<dbReference type="Gene3D" id="1.10.260.40">
    <property type="entry name" value="lambda repressor-like DNA-binding domains"/>
    <property type="match status" value="1"/>
</dbReference>
<protein>
    <submittedName>
        <fullName evidence="3">Helix-turn-helix</fullName>
    </submittedName>
</protein>
<evidence type="ECO:0000259" key="2">
    <source>
        <dbReference type="PROSITE" id="PS50943"/>
    </source>
</evidence>
<dbReference type="InterPro" id="IPR001387">
    <property type="entry name" value="Cro/C1-type_HTH"/>
</dbReference>
<dbReference type="InterPro" id="IPR010982">
    <property type="entry name" value="Lambda_DNA-bd_dom_sf"/>
</dbReference>
<dbReference type="SUPFAM" id="SSF47413">
    <property type="entry name" value="lambda repressor-like DNA-binding domains"/>
    <property type="match status" value="1"/>
</dbReference>
<dbReference type="AlphaFoldDB" id="A0A1M6JQT1"/>
<keyword evidence="1" id="KW-0238">DNA-binding</keyword>
<gene>
    <name evidence="3" type="ORF">SAMN02745248_00286</name>
</gene>
<dbReference type="OrthoDB" id="9813152at2"/>
<sequence>MAINQENVGKNIALLRKAKGLTQNELGDRLCVSYQAVSKWERGESMPDVGLLVDLANILETSTDNILMGGEKMLKYKRKITMDQIMEGINCLDNMGKLLGKDTLMYRYAIDGINNGMNMDIQENLKNEYEREALVAEAVIQNLMVGAYIDVSDVKRNFKNTHFAEVVLKYAEKYEIK</sequence>
<organism evidence="3 4">
    <name type="scientific">Hathewaya proteolytica DSM 3090</name>
    <dbReference type="NCBI Taxonomy" id="1121331"/>
    <lineage>
        <taxon>Bacteria</taxon>
        <taxon>Bacillati</taxon>
        <taxon>Bacillota</taxon>
        <taxon>Clostridia</taxon>
        <taxon>Eubacteriales</taxon>
        <taxon>Clostridiaceae</taxon>
        <taxon>Hathewaya</taxon>
    </lineage>
</organism>